<evidence type="ECO:0000256" key="2">
    <source>
        <dbReference type="ARBA" id="ARBA00004906"/>
    </source>
</evidence>
<dbReference type="InterPro" id="IPR018860">
    <property type="entry name" value="APC_suCDC26"/>
</dbReference>
<keyword evidence="5" id="KW-0132">Cell division</keyword>
<evidence type="ECO:0000256" key="10">
    <source>
        <dbReference type="ARBA" id="ARBA00023306"/>
    </source>
</evidence>
<evidence type="ECO:0000256" key="11">
    <source>
        <dbReference type="ARBA" id="ARBA00032907"/>
    </source>
</evidence>
<dbReference type="Proteomes" id="UP000007110">
    <property type="component" value="Unassembled WGS sequence"/>
</dbReference>
<comment type="pathway">
    <text evidence="2">Protein modification; protein ubiquitination.</text>
</comment>
<dbReference type="GO" id="GO:0070979">
    <property type="term" value="P:protein K11-linked ubiquitination"/>
    <property type="evidence" value="ECO:0000318"/>
    <property type="project" value="GO_Central"/>
</dbReference>
<protein>
    <recommendedName>
        <fullName evidence="4">Anaphase-promoting complex subunit CDC26</fullName>
    </recommendedName>
    <alternativeName>
        <fullName evidence="11">Cell division cycle protein 26 homolog</fullName>
    </alternativeName>
</protein>
<reference evidence="13" key="2">
    <citation type="submission" date="2021-01" db="UniProtKB">
        <authorList>
            <consortium name="EnsemblMetazoa"/>
        </authorList>
    </citation>
    <scope>IDENTIFICATION</scope>
</reference>
<dbReference type="GO" id="GO:0051301">
    <property type="term" value="P:cell division"/>
    <property type="evidence" value="ECO:0007669"/>
    <property type="project" value="UniProtKB-KW"/>
</dbReference>
<accession>A0A7M7GL43</accession>
<dbReference type="OrthoDB" id="2422341at2759"/>
<organism evidence="13 14">
    <name type="scientific">Strongylocentrotus purpuratus</name>
    <name type="common">Purple sea urchin</name>
    <dbReference type="NCBI Taxonomy" id="7668"/>
    <lineage>
        <taxon>Eukaryota</taxon>
        <taxon>Metazoa</taxon>
        <taxon>Echinodermata</taxon>
        <taxon>Eleutherozoa</taxon>
        <taxon>Echinozoa</taxon>
        <taxon>Echinoidea</taxon>
        <taxon>Euechinoidea</taxon>
        <taxon>Echinacea</taxon>
        <taxon>Camarodonta</taxon>
        <taxon>Echinidea</taxon>
        <taxon>Strongylocentrotidae</taxon>
        <taxon>Strongylocentrotus</taxon>
    </lineage>
</organism>
<dbReference type="RefSeq" id="XP_003726753.1">
    <property type="nucleotide sequence ID" value="XM_003726705.3"/>
</dbReference>
<evidence type="ECO:0000256" key="1">
    <source>
        <dbReference type="ARBA" id="ARBA00004123"/>
    </source>
</evidence>
<evidence type="ECO:0000256" key="3">
    <source>
        <dbReference type="ARBA" id="ARBA00007939"/>
    </source>
</evidence>
<dbReference type="PANTHER" id="PTHR28579:SF1">
    <property type="entry name" value="ANAPHASE-PROMOTING COMPLEX SUBUNIT CDC26"/>
    <property type="match status" value="1"/>
</dbReference>
<feature type="compositionally biased region" description="Polar residues" evidence="12">
    <location>
        <begin position="41"/>
        <end position="52"/>
    </location>
</feature>
<dbReference type="CTD" id="246184"/>
<dbReference type="GeneID" id="762933"/>
<dbReference type="FunCoup" id="A0A7M7GL43">
    <property type="interactions" value="1175"/>
</dbReference>
<evidence type="ECO:0000256" key="5">
    <source>
        <dbReference type="ARBA" id="ARBA00022618"/>
    </source>
</evidence>
<dbReference type="OMA" id="NREQMIN"/>
<comment type="similarity">
    <text evidence="3">Belongs to the CDC26 family.</text>
</comment>
<feature type="compositionally biased region" description="Basic and acidic residues" evidence="12">
    <location>
        <begin position="67"/>
        <end position="82"/>
    </location>
</feature>
<keyword evidence="14" id="KW-1185">Reference proteome</keyword>
<sequence>MIKRGPTRIVLKLEDLEEFDNIKKELEQKRIAEQVVGLNTSEKNGQAGTSNGAAAHQETVVPAGEVVDTKTRDERIRARIGFDPRPVPSTSSRIGEFRGGE</sequence>
<evidence type="ECO:0000256" key="6">
    <source>
        <dbReference type="ARBA" id="ARBA00022776"/>
    </source>
</evidence>
<evidence type="ECO:0000256" key="8">
    <source>
        <dbReference type="ARBA" id="ARBA00023054"/>
    </source>
</evidence>
<evidence type="ECO:0000256" key="7">
    <source>
        <dbReference type="ARBA" id="ARBA00022786"/>
    </source>
</evidence>
<keyword evidence="7" id="KW-0833">Ubl conjugation pathway</keyword>
<evidence type="ECO:0000256" key="4">
    <source>
        <dbReference type="ARBA" id="ARBA00018549"/>
    </source>
</evidence>
<dbReference type="GO" id="GO:0031145">
    <property type="term" value="P:anaphase-promoting complex-dependent catabolic process"/>
    <property type="evidence" value="ECO:0007669"/>
    <property type="project" value="InterPro"/>
</dbReference>
<reference evidence="14" key="1">
    <citation type="submission" date="2015-02" db="EMBL/GenBank/DDBJ databases">
        <title>Genome sequencing for Strongylocentrotus purpuratus.</title>
        <authorList>
            <person name="Murali S."/>
            <person name="Liu Y."/>
            <person name="Vee V."/>
            <person name="English A."/>
            <person name="Wang M."/>
            <person name="Skinner E."/>
            <person name="Han Y."/>
            <person name="Muzny D.M."/>
            <person name="Worley K.C."/>
            <person name="Gibbs R.A."/>
        </authorList>
    </citation>
    <scope>NUCLEOTIDE SEQUENCE</scope>
</reference>
<keyword evidence="8" id="KW-0175">Coiled coil</keyword>
<keyword evidence="9" id="KW-0539">Nucleus</keyword>
<evidence type="ECO:0000256" key="12">
    <source>
        <dbReference type="SAM" id="MobiDB-lite"/>
    </source>
</evidence>
<comment type="subcellular location">
    <subcellularLocation>
        <location evidence="1">Nucleus</location>
    </subcellularLocation>
</comment>
<dbReference type="AlphaFoldDB" id="A0A7M7GL43"/>
<evidence type="ECO:0000256" key="9">
    <source>
        <dbReference type="ARBA" id="ARBA00023242"/>
    </source>
</evidence>
<dbReference type="Pfam" id="PF10471">
    <property type="entry name" value="ANAPC_CDC26"/>
    <property type="match status" value="1"/>
</dbReference>
<keyword evidence="10" id="KW-0131">Cell cycle</keyword>
<name>A0A7M7GL43_STRPU</name>
<keyword evidence="6" id="KW-0498">Mitosis</keyword>
<dbReference type="EnsemblMetazoa" id="XM_003726705">
    <property type="protein sequence ID" value="XP_003726753"/>
    <property type="gene ID" value="LOC762933"/>
</dbReference>
<evidence type="ECO:0000313" key="13">
    <source>
        <dbReference type="EnsemblMetazoa" id="XP_003726753"/>
    </source>
</evidence>
<feature type="region of interest" description="Disordered" evidence="12">
    <location>
        <begin position="41"/>
        <end position="101"/>
    </location>
</feature>
<dbReference type="KEGG" id="spu:762933"/>
<proteinExistence type="inferred from homology"/>
<dbReference type="GO" id="GO:0007346">
    <property type="term" value="P:regulation of mitotic cell cycle"/>
    <property type="evidence" value="ECO:0000318"/>
    <property type="project" value="GO_Central"/>
</dbReference>
<dbReference type="PANTHER" id="PTHR28579">
    <property type="entry name" value="ANAPHASE-PROMOTING COMPLEX SUBUNIT CDC26"/>
    <property type="match status" value="1"/>
</dbReference>
<dbReference type="GO" id="GO:0005680">
    <property type="term" value="C:anaphase-promoting complex"/>
    <property type="evidence" value="ECO:0000318"/>
    <property type="project" value="GO_Central"/>
</dbReference>
<evidence type="ECO:0000313" key="14">
    <source>
        <dbReference type="Proteomes" id="UP000007110"/>
    </source>
</evidence>
<dbReference type="InParanoid" id="A0A7M7GL43"/>